<feature type="region of interest" description="Disordered" evidence="5">
    <location>
        <begin position="871"/>
        <end position="962"/>
    </location>
</feature>
<evidence type="ECO:0000256" key="1">
    <source>
        <dbReference type="ARBA" id="ARBA00006308"/>
    </source>
</evidence>
<dbReference type="FunFam" id="1.25.10.10:FF:000017">
    <property type="entry name" value="26S proteasome non-ATPase regulatory subunit 1"/>
    <property type="match status" value="1"/>
</dbReference>
<gene>
    <name evidence="8" type="ORF">SEMRO_332_G119300.1</name>
</gene>
<dbReference type="Pfam" id="PF21505">
    <property type="entry name" value="RPN2_N"/>
    <property type="match status" value="1"/>
</dbReference>
<dbReference type="Gene3D" id="1.25.10.10">
    <property type="entry name" value="Leucine-rich Repeat Variant"/>
    <property type="match status" value="1"/>
</dbReference>
<accession>A0A9N8DTJ4</accession>
<dbReference type="InterPro" id="IPR016642">
    <property type="entry name" value="26S_Psome_Rpn2"/>
</dbReference>
<dbReference type="EMBL" id="CAICTM010000331">
    <property type="protein sequence ID" value="CAB9508065.1"/>
    <property type="molecule type" value="Genomic_DNA"/>
</dbReference>
<dbReference type="InterPro" id="IPR011989">
    <property type="entry name" value="ARM-like"/>
</dbReference>
<keyword evidence="3 4" id="KW-0647">Proteasome</keyword>
<feature type="compositionally biased region" description="Basic and acidic residues" evidence="5">
    <location>
        <begin position="1049"/>
        <end position="1063"/>
    </location>
</feature>
<dbReference type="GO" id="GO:0043161">
    <property type="term" value="P:proteasome-mediated ubiquitin-dependent protein catabolic process"/>
    <property type="evidence" value="ECO:0007669"/>
    <property type="project" value="TreeGrafter"/>
</dbReference>
<evidence type="ECO:0000259" key="7">
    <source>
        <dbReference type="Pfam" id="PF21505"/>
    </source>
</evidence>
<evidence type="ECO:0000313" key="9">
    <source>
        <dbReference type="Proteomes" id="UP001153069"/>
    </source>
</evidence>
<feature type="region of interest" description="Disordered" evidence="5">
    <location>
        <begin position="992"/>
        <end position="1063"/>
    </location>
</feature>
<reference evidence="8" key="1">
    <citation type="submission" date="2020-06" db="EMBL/GenBank/DDBJ databases">
        <authorList>
            <consortium name="Plant Systems Biology data submission"/>
        </authorList>
    </citation>
    <scope>NUCLEOTIDE SEQUENCE</scope>
    <source>
        <strain evidence="8">D6</strain>
    </source>
</reference>
<feature type="compositionally biased region" description="Pro residues" evidence="5">
    <location>
        <begin position="1022"/>
        <end position="1033"/>
    </location>
</feature>
<evidence type="ECO:0000259" key="6">
    <source>
        <dbReference type="Pfam" id="PF18004"/>
    </source>
</evidence>
<dbReference type="PANTHER" id="PTHR10943">
    <property type="entry name" value="26S PROTEASOME NON-ATPASE REGULATORY SUBUNIT"/>
    <property type="match status" value="1"/>
</dbReference>
<proteinExistence type="inferred from homology"/>
<feature type="domain" description="26S proteasome regulatory subunit RPN2 C-terminal" evidence="6">
    <location>
        <begin position="834"/>
        <end position="1006"/>
    </location>
</feature>
<keyword evidence="2" id="KW-0677">Repeat</keyword>
<evidence type="ECO:0000256" key="3">
    <source>
        <dbReference type="ARBA" id="ARBA00022942"/>
    </source>
</evidence>
<dbReference type="GO" id="GO:0005634">
    <property type="term" value="C:nucleus"/>
    <property type="evidence" value="ECO:0007669"/>
    <property type="project" value="TreeGrafter"/>
</dbReference>
<evidence type="ECO:0000313" key="8">
    <source>
        <dbReference type="EMBL" id="CAB9508065.1"/>
    </source>
</evidence>
<dbReference type="InterPro" id="IPR016024">
    <property type="entry name" value="ARM-type_fold"/>
</dbReference>
<dbReference type="PIRSF" id="PIRSF015947">
    <property type="entry name" value="26S_Psome_Rpn2"/>
    <property type="match status" value="1"/>
</dbReference>
<organism evidence="8 9">
    <name type="scientific">Seminavis robusta</name>
    <dbReference type="NCBI Taxonomy" id="568900"/>
    <lineage>
        <taxon>Eukaryota</taxon>
        <taxon>Sar</taxon>
        <taxon>Stramenopiles</taxon>
        <taxon>Ochrophyta</taxon>
        <taxon>Bacillariophyta</taxon>
        <taxon>Bacillariophyceae</taxon>
        <taxon>Bacillariophycidae</taxon>
        <taxon>Naviculales</taxon>
        <taxon>Naviculaceae</taxon>
        <taxon>Seminavis</taxon>
    </lineage>
</organism>
<evidence type="ECO:0000256" key="5">
    <source>
        <dbReference type="SAM" id="MobiDB-lite"/>
    </source>
</evidence>
<comment type="similarity">
    <text evidence="1 4">Belongs to the proteasome subunit S1 family.</text>
</comment>
<dbReference type="GO" id="GO:0034515">
    <property type="term" value="C:proteasome storage granule"/>
    <property type="evidence" value="ECO:0007669"/>
    <property type="project" value="TreeGrafter"/>
</dbReference>
<protein>
    <submittedName>
        <fullName evidence="8">ATPase regulatory subunit 1</fullName>
    </submittedName>
</protein>
<dbReference type="InterPro" id="IPR048570">
    <property type="entry name" value="PSMD1_RPN2_N"/>
</dbReference>
<dbReference type="InterPro" id="IPR040623">
    <property type="entry name" value="RPN2_C"/>
</dbReference>
<keyword evidence="9" id="KW-1185">Reference proteome</keyword>
<dbReference type="AlphaFoldDB" id="A0A9N8DTJ4"/>
<dbReference type="GO" id="GO:0008540">
    <property type="term" value="C:proteasome regulatory particle, base subcomplex"/>
    <property type="evidence" value="ECO:0007669"/>
    <property type="project" value="UniProtKB-UniRule"/>
</dbReference>
<dbReference type="PANTHER" id="PTHR10943:SF2">
    <property type="entry name" value="26S PROTEASOME NON-ATPASE REGULATORY SUBUNIT 1"/>
    <property type="match status" value="1"/>
</dbReference>
<dbReference type="Pfam" id="PF18004">
    <property type="entry name" value="RPN2_C"/>
    <property type="match status" value="1"/>
</dbReference>
<dbReference type="Pfam" id="PF13646">
    <property type="entry name" value="HEAT_2"/>
    <property type="match status" value="1"/>
</dbReference>
<evidence type="ECO:0000256" key="2">
    <source>
        <dbReference type="ARBA" id="ARBA00022737"/>
    </source>
</evidence>
<dbReference type="GO" id="GO:0042176">
    <property type="term" value="P:regulation of protein catabolic process"/>
    <property type="evidence" value="ECO:0007669"/>
    <property type="project" value="UniProtKB-UniRule"/>
</dbReference>
<dbReference type="GO" id="GO:0030234">
    <property type="term" value="F:enzyme regulator activity"/>
    <property type="evidence" value="ECO:0007669"/>
    <property type="project" value="UniProtKB-UniRule"/>
</dbReference>
<evidence type="ECO:0000256" key="4">
    <source>
        <dbReference type="PIRNR" id="PIRNR015947"/>
    </source>
</evidence>
<feature type="domain" description="26S proteasome non-ATPase regulatory subunit 1/RPN2 N-terminal" evidence="7">
    <location>
        <begin position="19"/>
        <end position="348"/>
    </location>
</feature>
<comment type="caution">
    <text evidence="8">The sequence shown here is derived from an EMBL/GenBank/DDBJ whole genome shotgun (WGS) entry which is preliminary data.</text>
</comment>
<name>A0A9N8DTJ4_9STRA</name>
<feature type="region of interest" description="Disordered" evidence="5">
    <location>
        <begin position="438"/>
        <end position="458"/>
    </location>
</feature>
<dbReference type="Proteomes" id="UP001153069">
    <property type="component" value="Unassembled WGS sequence"/>
</dbReference>
<sequence>MATAMTVDPSVAQPAAVATASGWIALLQESDPTLKSHALKKLLECVDTLWHEVAECLPDLEAIAEDADGCPLEMRQRAAAVASRVFFHLEEPTQALRLALDAGEGHFDVQQATPYVERLVAAALDAYCLERRKMLNDDEEPRTSAPMGKRPSQILAAGEVGLPMDQLQALVHRLLESCCAAGKFDHALGIALEARETEKVRDVLQASKLDSGLLKYALSSCVKVVQSKGFRQEAMAVIAECLQKQFDGGNSLAAYDLILVHQLLGQPNPVAQVLTGLIQGSEESSLLALQLCFDLMDSGDQAFVNSVAKKMKEAGDQDKEDLKERWERTEKVLTGGFPSELALSFLHKHSKADRLIMENLKKSLEERGSGGRSSVLHNAAVMTHSYLYAGTTNDSFLRDYLDWMKKASNWAKFSATASLGVIHASHVTEAMHLLQPYLPANPNGDGDGDGGGTPVSPSGGYAEGGSLYALGLIHGSQTGTSTEKREETIQFLRAHLRASHANEVISHGAALGVGLTALGSSNLAIVNELKEVLDTDSAVAGEAAGIAIGMVLVGSGAGNVHNSLPAADKEELMEVVSELKNYARETQHEKIIRGISMGLALMNYGQEENADALIEEMRSDRDPVLRYGAQYALALAYCGTGSNKAIRILLHTAVSDVSDDVRMASVIGLAFVLYKTPERVPLLVKLLLESFNPHVRYASCIAVGIAMAGTGDSESVSMLEPILDDMTDYVRQGALVGTALIYMQQSDTSNSRKIRSFRERLSNIIGEKHQSTLTKMGAIISTGIIDAGGRNCSLSLGSKNGFTKMLSAVGVTLWLQHWHWYPMMHMFSLALTPTYTIGLNKDFNYPKKYEINCKSKPSVFAYPKKLEEKKEEKKKRVETVTLSTTAKEKARQARRRAKEGDKGDSAMDIDASTKDDEGKGEDKEKKEGDAMDVDAKAEETVEKPKKKKREPEPTSFRIGNPARITIAQSEVCEFDLDQRYRPVRSEEKPFGVIILTDSTPGEEEDLGAVKAPSLEPEGETAPPEPFEWVPPPVSSSDGATAMDTTTDAADDKPKEESAESKSD</sequence>
<feature type="compositionally biased region" description="Basic and acidic residues" evidence="5">
    <location>
        <begin position="898"/>
        <end position="943"/>
    </location>
</feature>
<dbReference type="OrthoDB" id="261572at2759"/>
<feature type="compositionally biased region" description="Low complexity" evidence="5">
    <location>
        <begin position="1034"/>
        <end position="1047"/>
    </location>
</feature>
<dbReference type="SUPFAM" id="SSF48371">
    <property type="entry name" value="ARM repeat"/>
    <property type="match status" value="1"/>
</dbReference>